<keyword evidence="13" id="KW-1185">Reference proteome</keyword>
<feature type="transmembrane region" description="Helical" evidence="11">
    <location>
        <begin position="150"/>
        <end position="171"/>
    </location>
</feature>
<dbReference type="UniPathway" id="UPA00148"/>
<dbReference type="PANTHER" id="PTHR34308:SF1">
    <property type="entry name" value="COBALAMIN BIOSYNTHESIS PROTEIN CBIB"/>
    <property type="match status" value="1"/>
</dbReference>
<gene>
    <name evidence="12" type="primary">cbiB</name>
    <name evidence="11" type="synonym">cobD</name>
    <name evidence="12" type="ORF">RCIX2654</name>
</gene>
<dbReference type="PATRIC" id="fig|351160.9.peg.583"/>
<evidence type="ECO:0000313" key="13">
    <source>
        <dbReference type="Proteomes" id="UP000000663"/>
    </source>
</evidence>
<dbReference type="InterPro" id="IPR004485">
    <property type="entry name" value="Cobalamin_biosynth_CobD/CbiB"/>
</dbReference>
<keyword evidence="6 11" id="KW-1003">Cell membrane</keyword>
<name>Q0W1P4_METAR</name>
<dbReference type="GO" id="GO:0009236">
    <property type="term" value="P:cobalamin biosynthetic process"/>
    <property type="evidence" value="ECO:0007669"/>
    <property type="project" value="UniProtKB-UniRule"/>
</dbReference>
<evidence type="ECO:0000256" key="3">
    <source>
        <dbReference type="ARBA" id="ARBA00004953"/>
    </source>
</evidence>
<dbReference type="AlphaFoldDB" id="Q0W1P4"/>
<keyword evidence="8 11" id="KW-0812">Transmembrane</keyword>
<dbReference type="HAMAP" id="MF_00024">
    <property type="entry name" value="CobD_CbiB"/>
    <property type="match status" value="1"/>
</dbReference>
<dbReference type="PANTHER" id="PTHR34308">
    <property type="entry name" value="COBALAMIN BIOSYNTHESIS PROTEIN CBIB"/>
    <property type="match status" value="1"/>
</dbReference>
<accession>Q0W1P4</accession>
<comment type="function">
    <text evidence="1 11">Converts cobyric acid to cobinamide by the addition of aminopropanol on the F carboxylic group.</text>
</comment>
<reference evidence="12 13" key="1">
    <citation type="journal article" date="2006" name="Science">
        <title>Genome of rice cluster I archaea -- the key methane producers in the rice rhizosphere.</title>
        <authorList>
            <person name="Erkel C."/>
            <person name="Kube M."/>
            <person name="Reinhardt R."/>
            <person name="Liesack W."/>
        </authorList>
    </citation>
    <scope>NUCLEOTIDE SEQUENCE [LARGE SCALE GENOMIC DNA]</scope>
    <source>
        <strain evidence="13">DSM 22066 / NBRC 105507 / MRE50</strain>
    </source>
</reference>
<comment type="caution">
    <text evidence="11">Lacks conserved residue(s) required for the propagation of feature annotation.</text>
</comment>
<dbReference type="EMBL" id="AM114193">
    <property type="protein sequence ID" value="CAJ37699.1"/>
    <property type="molecule type" value="Genomic_DNA"/>
</dbReference>
<organism evidence="12 13">
    <name type="scientific">Methanocella arvoryzae (strain DSM 22066 / NBRC 105507 / MRE50)</name>
    <dbReference type="NCBI Taxonomy" id="351160"/>
    <lineage>
        <taxon>Archaea</taxon>
        <taxon>Methanobacteriati</taxon>
        <taxon>Methanobacteriota</taxon>
        <taxon>Stenosarchaea group</taxon>
        <taxon>Methanomicrobia</taxon>
        <taxon>Methanocellales</taxon>
        <taxon>Methanocellaceae</taxon>
        <taxon>Methanocella</taxon>
    </lineage>
</organism>
<feature type="transmembrane region" description="Helical" evidence="11">
    <location>
        <begin position="76"/>
        <end position="98"/>
    </location>
</feature>
<feature type="transmembrane region" description="Helical" evidence="11">
    <location>
        <begin position="284"/>
        <end position="304"/>
    </location>
</feature>
<dbReference type="NCBIfam" id="NF002281">
    <property type="entry name" value="PRK01209.2-5"/>
    <property type="match status" value="1"/>
</dbReference>
<dbReference type="STRING" id="351160.RCIX2654"/>
<evidence type="ECO:0000256" key="9">
    <source>
        <dbReference type="ARBA" id="ARBA00022989"/>
    </source>
</evidence>
<keyword evidence="10 11" id="KW-0472">Membrane</keyword>
<evidence type="ECO:0000256" key="1">
    <source>
        <dbReference type="ARBA" id="ARBA00003384"/>
    </source>
</evidence>
<evidence type="ECO:0000256" key="2">
    <source>
        <dbReference type="ARBA" id="ARBA00004651"/>
    </source>
</evidence>
<comment type="subcellular location">
    <subcellularLocation>
        <location evidence="2 11">Cell membrane</location>
        <topology evidence="2 11">Multi-pass membrane protein</topology>
    </subcellularLocation>
</comment>
<evidence type="ECO:0000256" key="6">
    <source>
        <dbReference type="ARBA" id="ARBA00022475"/>
    </source>
</evidence>
<dbReference type="NCBIfam" id="TIGR00380">
    <property type="entry name" value="cobal_cbiB"/>
    <property type="match status" value="1"/>
</dbReference>
<protein>
    <recommendedName>
        <fullName evidence="5 11">Probable cobalamin biosynthesis protein CobD</fullName>
    </recommendedName>
</protein>
<evidence type="ECO:0000256" key="4">
    <source>
        <dbReference type="ARBA" id="ARBA00006263"/>
    </source>
</evidence>
<dbReference type="OrthoDB" id="46105at2157"/>
<dbReference type="GO" id="GO:0015420">
    <property type="term" value="F:ABC-type vitamin B12 transporter activity"/>
    <property type="evidence" value="ECO:0007669"/>
    <property type="project" value="UniProtKB-UniRule"/>
</dbReference>
<dbReference type="GO" id="GO:0005886">
    <property type="term" value="C:plasma membrane"/>
    <property type="evidence" value="ECO:0007669"/>
    <property type="project" value="UniProtKB-SubCell"/>
</dbReference>
<dbReference type="GO" id="GO:0016874">
    <property type="term" value="F:ligase activity"/>
    <property type="evidence" value="ECO:0007669"/>
    <property type="project" value="UniProtKB-KW"/>
</dbReference>
<dbReference type="GO" id="GO:0048472">
    <property type="term" value="F:threonine-phosphate decarboxylase activity"/>
    <property type="evidence" value="ECO:0007669"/>
    <property type="project" value="InterPro"/>
</dbReference>
<feature type="transmembrane region" description="Helical" evidence="11">
    <location>
        <begin position="46"/>
        <end position="69"/>
    </location>
</feature>
<keyword evidence="12" id="KW-0436">Ligase</keyword>
<comment type="pathway">
    <text evidence="3 11">Cofactor biosynthesis; adenosylcobalamin biosynthesis.</text>
</comment>
<keyword evidence="7 11" id="KW-0169">Cobalamin biosynthesis</keyword>
<evidence type="ECO:0000256" key="5">
    <source>
        <dbReference type="ARBA" id="ARBA00016185"/>
    </source>
</evidence>
<dbReference type="Proteomes" id="UP000000663">
    <property type="component" value="Chromosome"/>
</dbReference>
<dbReference type="KEGG" id="rci:RCIX2654"/>
<keyword evidence="9 11" id="KW-1133">Transmembrane helix</keyword>
<evidence type="ECO:0000256" key="11">
    <source>
        <dbReference type="HAMAP-Rule" id="MF_00024"/>
    </source>
</evidence>
<evidence type="ECO:0000256" key="10">
    <source>
        <dbReference type="ARBA" id="ARBA00023136"/>
    </source>
</evidence>
<evidence type="ECO:0000313" key="12">
    <source>
        <dbReference type="EMBL" id="CAJ37699.1"/>
    </source>
</evidence>
<proteinExistence type="inferred from homology"/>
<dbReference type="Pfam" id="PF03186">
    <property type="entry name" value="CobD_Cbib"/>
    <property type="match status" value="1"/>
</dbReference>
<comment type="similarity">
    <text evidence="4 11">Belongs to the CobD/CbiB family.</text>
</comment>
<evidence type="ECO:0000256" key="7">
    <source>
        <dbReference type="ARBA" id="ARBA00022573"/>
    </source>
</evidence>
<evidence type="ECO:0000256" key="8">
    <source>
        <dbReference type="ARBA" id="ARBA00022692"/>
    </source>
</evidence>
<sequence length="315" mass="34732">MLEAFILALLIDLFIGEPRTYAHPVVWIGTLIGYLKERAPKRFRFAFGFFLMAFSVTLFVVAGCALSILSYMISPVLGLLVTGYLLKSTFSLSFLWGISREIYEDLKYGRFDLAKAKLPALVGRDVSKLNEGQMSSCVVESLGESFVDGIMAPLLYFTLFGLPGALAYRAINTLDSMVGYKDEKHREMGFASAKMDDLVNYIPARLSLLLISVAAIATGHPLRAVKIGLRDARKPPSTNSGFPMATFAGGLGVRLEKLNYYVLGEGLKPCAVSDIPRAIWFNRIISALLLVIILAIMVMTGLPFDWGVFTWPAIY</sequence>
<dbReference type="eggNOG" id="arCOG04274">
    <property type="taxonomic scope" value="Archaea"/>
</dbReference>